<proteinExistence type="predicted"/>
<organism evidence="1 2">
    <name type="scientific">Diphasiastrum complanatum</name>
    <name type="common">Issler's clubmoss</name>
    <name type="synonym">Lycopodium complanatum</name>
    <dbReference type="NCBI Taxonomy" id="34168"/>
    <lineage>
        <taxon>Eukaryota</taxon>
        <taxon>Viridiplantae</taxon>
        <taxon>Streptophyta</taxon>
        <taxon>Embryophyta</taxon>
        <taxon>Tracheophyta</taxon>
        <taxon>Lycopodiopsida</taxon>
        <taxon>Lycopodiales</taxon>
        <taxon>Lycopodiaceae</taxon>
        <taxon>Lycopodioideae</taxon>
        <taxon>Diphasiastrum</taxon>
    </lineage>
</organism>
<name>A0ACC2DLZ4_DIPCM</name>
<evidence type="ECO:0000313" key="1">
    <source>
        <dbReference type="EMBL" id="KAJ7555341.1"/>
    </source>
</evidence>
<reference evidence="2" key="1">
    <citation type="journal article" date="2024" name="Proc. Natl. Acad. Sci. U.S.A.">
        <title>Extraordinary preservation of gene collinearity over three hundred million years revealed in homosporous lycophytes.</title>
        <authorList>
            <person name="Li C."/>
            <person name="Wickell D."/>
            <person name="Kuo L.Y."/>
            <person name="Chen X."/>
            <person name="Nie B."/>
            <person name="Liao X."/>
            <person name="Peng D."/>
            <person name="Ji J."/>
            <person name="Jenkins J."/>
            <person name="Williams M."/>
            <person name="Shu S."/>
            <person name="Plott C."/>
            <person name="Barry K."/>
            <person name="Rajasekar S."/>
            <person name="Grimwood J."/>
            <person name="Han X."/>
            <person name="Sun S."/>
            <person name="Hou Z."/>
            <person name="He W."/>
            <person name="Dai G."/>
            <person name="Sun C."/>
            <person name="Schmutz J."/>
            <person name="Leebens-Mack J.H."/>
            <person name="Li F.W."/>
            <person name="Wang L."/>
        </authorList>
    </citation>
    <scope>NUCLEOTIDE SEQUENCE [LARGE SCALE GENOMIC DNA]</scope>
    <source>
        <strain evidence="2">cv. PW_Plant_1</strain>
    </source>
</reference>
<dbReference type="Proteomes" id="UP001162992">
    <property type="component" value="Chromosome 5"/>
</dbReference>
<protein>
    <submittedName>
        <fullName evidence="1">Uncharacterized protein</fullName>
    </submittedName>
</protein>
<dbReference type="EMBL" id="CM055096">
    <property type="protein sequence ID" value="KAJ7555341.1"/>
    <property type="molecule type" value="Genomic_DNA"/>
</dbReference>
<evidence type="ECO:0000313" key="2">
    <source>
        <dbReference type="Proteomes" id="UP001162992"/>
    </source>
</evidence>
<comment type="caution">
    <text evidence="1">The sequence shown here is derived from an EMBL/GenBank/DDBJ whole genome shotgun (WGS) entry which is preliminary data.</text>
</comment>
<gene>
    <name evidence="1" type="ORF">O6H91_05G033000</name>
</gene>
<keyword evidence="2" id="KW-1185">Reference proteome</keyword>
<sequence>MTSKGGRRDIALENDDYMTLDKLSVPLTKENTHEEGSFTLCFWMYLLKSSKPGIVIRQGRAEDSIATPFLTVDGDWRLTLHPLPPPVHNGTIDAAVPADENTIVVSDQSCPMEKWVHLGCEVGANIARLHMDGVVVGERSIVFSSQNKCPEANYGPVLLSGGDGSSSGGNVQAYGHYVCVLPQPSVTNHYVKNPPLELSLDGSTGAADDHELEEGGDGVWSVVGGKASCRRNFALDVVLLDALGRSVHKEMELVASLVYADTGSPVEKPKDDAEAPLLTTFDGVEFPSVERPIKLVHGRASFKLKISQLSSKCDNRLFRVCFDSPAAPKYPFLRVFSRPIRCVSRNRNSRTPAAPWKRSLAAIYPLDATVSPGREETALENMQVSGDVQANGHSNAPFMNGSKLTLTQPPAKQARLGEDRGTSRHVNSGTCLEKAPERMGMSSNLSKGDALVAMVSGLQRNMQPAGTGYPWSAMQQGFSVDPHYVGTTGSSFLGFNKQDSLREGPQYFAGTENEAGNYVLPAASRIRATEGAFPDFLVFKYCLESMHSRATFLKGVVQSRGDQDLVEFAACVSQCTGCHHDGFQISIARKLLEEGNGIWSQVSQDRHSVLWTPLVNVVQDHFMRLSGFTRCFSPKDKEFLRRIARCGEEASRDEFDRLWQWLYPVALTLTLPQVHATWESEDPKWIEGMISREEGEEMLRNIEGLPKPGTFVVRFASSRIWPHPDAGALVVSYVGRDLRINHKLLSLDQHAGRNMDDKSATKPLSELLLMQPELSQLCRCIVKFPELFRFARFPYVLLMCFEVLSSSCIFRLLTSLRYDLRGL</sequence>
<accession>A0ACC2DLZ4</accession>